<keyword evidence="3" id="KW-1185">Reference proteome</keyword>
<feature type="region of interest" description="Disordered" evidence="1">
    <location>
        <begin position="275"/>
        <end position="294"/>
    </location>
</feature>
<feature type="region of interest" description="Disordered" evidence="1">
    <location>
        <begin position="302"/>
        <end position="368"/>
    </location>
</feature>
<comment type="caution">
    <text evidence="2">The sequence shown here is derived from an EMBL/GenBank/DDBJ whole genome shotgun (WGS) entry which is preliminary data.</text>
</comment>
<reference evidence="2" key="1">
    <citation type="submission" date="2017-07" db="EMBL/GenBank/DDBJ databases">
        <title>Taro Niue Genome Assembly and Annotation.</title>
        <authorList>
            <person name="Atibalentja N."/>
            <person name="Keating K."/>
            <person name="Fields C.J."/>
        </authorList>
    </citation>
    <scope>NUCLEOTIDE SEQUENCE</scope>
    <source>
        <strain evidence="2">Niue_2</strain>
        <tissue evidence="2">Leaf</tissue>
    </source>
</reference>
<proteinExistence type="predicted"/>
<dbReference type="OrthoDB" id="667051at2759"/>
<dbReference type="PANTHER" id="PTHR33095:SF57">
    <property type="entry name" value="EXPRESSED PROTEIN"/>
    <property type="match status" value="1"/>
</dbReference>
<evidence type="ECO:0000313" key="2">
    <source>
        <dbReference type="EMBL" id="MQL84839.1"/>
    </source>
</evidence>
<name>A0A843UZ47_COLES</name>
<feature type="non-terminal residue" evidence="2">
    <location>
        <position position="1"/>
    </location>
</feature>
<evidence type="ECO:0000313" key="3">
    <source>
        <dbReference type="Proteomes" id="UP000652761"/>
    </source>
</evidence>
<feature type="compositionally biased region" description="Basic and acidic residues" evidence="1">
    <location>
        <begin position="218"/>
        <end position="235"/>
    </location>
</feature>
<protein>
    <submittedName>
        <fullName evidence="2">Uncharacterized protein</fullName>
    </submittedName>
</protein>
<gene>
    <name evidence="2" type="ORF">Taro_017351</name>
</gene>
<feature type="compositionally biased region" description="Pro residues" evidence="1">
    <location>
        <begin position="309"/>
        <end position="322"/>
    </location>
</feature>
<feature type="compositionally biased region" description="Low complexity" evidence="1">
    <location>
        <begin position="239"/>
        <end position="257"/>
    </location>
</feature>
<feature type="compositionally biased region" description="Basic residues" evidence="1">
    <location>
        <begin position="181"/>
        <end position="197"/>
    </location>
</feature>
<dbReference type="Pfam" id="PF07816">
    <property type="entry name" value="DUF1645"/>
    <property type="match status" value="1"/>
</dbReference>
<evidence type="ECO:0000256" key="1">
    <source>
        <dbReference type="SAM" id="MobiDB-lite"/>
    </source>
</evidence>
<sequence length="426" mass="46976">LSNRGAARVPGREGRSRTPTVPLQHQHPNNGGRRASESALNGGSPIPLQPASHGVDSTCSTRYANAPSSPGRGGDFFSAPASPMHFVRSSFPYTSAKPPDAATDVSASGPSEFEFSARGSMTSADKLFLNGKIRPMRLSAHLQRPQIMAPFLDLEAEEDEEGKVEEKVAIRGRDPRLQSKPLRRRARSMSPLRKPHFQWRDVEEGETERTKWAAAAGKGEDGEPEGDRNPRRIEDAEPSGSGWSFRSSSISSSRSSRKWISLNLKDILYRSKSEGRGDAMDNFWHADAFSPSKDKSSSFFFWHRSKNSPKPPPDAVKPPAPPSMSSSEPQKQRRRSMPPSMGTWGAADGTKVVSSASSRPEGRLAKRRVPAVTPWPHERHYTANRAQAEEMRKKTFLPYRQGILGCLWFSSWSCGAMNGTARALNR</sequence>
<dbReference type="InterPro" id="IPR012442">
    <property type="entry name" value="DUF1645_plant"/>
</dbReference>
<feature type="compositionally biased region" description="Polar residues" evidence="1">
    <location>
        <begin position="17"/>
        <end position="29"/>
    </location>
</feature>
<dbReference type="EMBL" id="NMUH01000789">
    <property type="protein sequence ID" value="MQL84839.1"/>
    <property type="molecule type" value="Genomic_DNA"/>
</dbReference>
<dbReference type="Proteomes" id="UP000652761">
    <property type="component" value="Unassembled WGS sequence"/>
</dbReference>
<feature type="region of interest" description="Disordered" evidence="1">
    <location>
        <begin position="1"/>
        <end position="77"/>
    </location>
</feature>
<accession>A0A843UZ47</accession>
<feature type="compositionally biased region" description="Basic and acidic residues" evidence="1">
    <location>
        <begin position="164"/>
        <end position="177"/>
    </location>
</feature>
<organism evidence="2 3">
    <name type="scientific">Colocasia esculenta</name>
    <name type="common">Wild taro</name>
    <name type="synonym">Arum esculentum</name>
    <dbReference type="NCBI Taxonomy" id="4460"/>
    <lineage>
        <taxon>Eukaryota</taxon>
        <taxon>Viridiplantae</taxon>
        <taxon>Streptophyta</taxon>
        <taxon>Embryophyta</taxon>
        <taxon>Tracheophyta</taxon>
        <taxon>Spermatophyta</taxon>
        <taxon>Magnoliopsida</taxon>
        <taxon>Liliopsida</taxon>
        <taxon>Araceae</taxon>
        <taxon>Aroideae</taxon>
        <taxon>Colocasieae</taxon>
        <taxon>Colocasia</taxon>
    </lineage>
</organism>
<dbReference type="PANTHER" id="PTHR33095">
    <property type="entry name" value="OS07G0619500 PROTEIN"/>
    <property type="match status" value="1"/>
</dbReference>
<feature type="compositionally biased region" description="Basic and acidic residues" evidence="1">
    <location>
        <begin position="198"/>
        <end position="211"/>
    </location>
</feature>
<feature type="region of interest" description="Disordered" evidence="1">
    <location>
        <begin position="156"/>
        <end position="257"/>
    </location>
</feature>
<feature type="compositionally biased region" description="Polar residues" evidence="1">
    <location>
        <begin position="55"/>
        <end position="68"/>
    </location>
</feature>
<dbReference type="AlphaFoldDB" id="A0A843UZ47"/>